<gene>
    <name evidence="2" type="ORF">SAMN05421637_0081</name>
</gene>
<dbReference type="Pfam" id="PF08818">
    <property type="entry name" value="DUF1801"/>
    <property type="match status" value="1"/>
</dbReference>
<protein>
    <recommendedName>
        <fullName evidence="1">YdhG-like domain-containing protein</fullName>
    </recommendedName>
</protein>
<proteinExistence type="predicted"/>
<reference evidence="3" key="1">
    <citation type="submission" date="2016-10" db="EMBL/GenBank/DDBJ databases">
        <authorList>
            <person name="Varghese N."/>
        </authorList>
    </citation>
    <scope>NUCLEOTIDE SEQUENCE [LARGE SCALE GENOMIC DNA]</scope>
    <source>
        <strain evidence="3">DSM 24868</strain>
    </source>
</reference>
<dbReference type="eggNOG" id="ENOG5032S5R">
    <property type="taxonomic scope" value="Bacteria"/>
</dbReference>
<name>A0A1H6U087_9MICO</name>
<evidence type="ECO:0000313" key="3">
    <source>
        <dbReference type="Proteomes" id="UP000183315"/>
    </source>
</evidence>
<dbReference type="InterPro" id="IPR014922">
    <property type="entry name" value="YdhG-like"/>
</dbReference>
<dbReference type="STRING" id="1043493.SAMN05421637_0081"/>
<evidence type="ECO:0000259" key="1">
    <source>
        <dbReference type="Pfam" id="PF08818"/>
    </source>
</evidence>
<keyword evidence="3" id="KW-1185">Reference proteome</keyword>
<organism evidence="2 3">
    <name type="scientific">Demequina mangrovi</name>
    <dbReference type="NCBI Taxonomy" id="1043493"/>
    <lineage>
        <taxon>Bacteria</taxon>
        <taxon>Bacillati</taxon>
        <taxon>Actinomycetota</taxon>
        <taxon>Actinomycetes</taxon>
        <taxon>Micrococcales</taxon>
        <taxon>Demequinaceae</taxon>
        <taxon>Demequina</taxon>
    </lineage>
</organism>
<evidence type="ECO:0000313" key="2">
    <source>
        <dbReference type="EMBL" id="SEI81402.1"/>
    </source>
</evidence>
<accession>A0A1H6U087</accession>
<dbReference type="AlphaFoldDB" id="A0A1H6U087"/>
<sequence>MNKTVPTDVPVEAFVAGVEPARRRAEAESVVALFTEVTGVEPVMWGPSIIGWGSVHYRYASGREGDMPALGFSPRKAQLTFYGFTETPEGAGLLAQLGPHTRSVACVYVKRLDAIDLTVLTDLAELAFAR</sequence>
<dbReference type="EMBL" id="FNZI01000001">
    <property type="protein sequence ID" value="SEI81402.1"/>
    <property type="molecule type" value="Genomic_DNA"/>
</dbReference>
<dbReference type="Proteomes" id="UP000183315">
    <property type="component" value="Unassembled WGS sequence"/>
</dbReference>
<feature type="domain" description="YdhG-like" evidence="1">
    <location>
        <begin position="23"/>
        <end position="126"/>
    </location>
</feature>
<dbReference type="RefSeq" id="WP_042212313.1">
    <property type="nucleotide sequence ID" value="NZ_BBLU01000001.1"/>
</dbReference>